<name>A0A0C2W4L4_AMAMK</name>
<dbReference type="Proteomes" id="UP000054549">
    <property type="component" value="Unassembled WGS sequence"/>
</dbReference>
<sequence>MPPLFDFQPDPVPGLDSISSSHLQTPSEETALQRGLDTFDPLPSDTSIDDDPAVTGPPIENDPEADGEDSDKSDSDEPEHGSLAQQEAEERRELIEAARQAEGLRQAADLAALQQALQDASLGRSSDDIGDEDHDLDDPMSTIETVQLTQQFIDEIRSATLDNGGLDGETVKRLRNPPTGLVNISDPDIRLSLDIFLSSTNASEAVYKSSQDAIHRCFPDCEMLSFYAIKKLISELSGVVAIEDDMCINSCHAYVGPLANHEACVICGEPRYDPTELALTGVKVPRLKATTFPLGPQLQARR</sequence>
<dbReference type="STRING" id="946122.A0A0C2W4L4"/>
<dbReference type="InParanoid" id="A0A0C2W4L4"/>
<dbReference type="OrthoDB" id="2742740at2759"/>
<evidence type="ECO:0000313" key="2">
    <source>
        <dbReference type="EMBL" id="KIL56057.1"/>
    </source>
</evidence>
<dbReference type="HOGENOM" id="CLU_921249_0_0_1"/>
<feature type="compositionally biased region" description="Polar residues" evidence="1">
    <location>
        <begin position="17"/>
        <end position="30"/>
    </location>
</feature>
<dbReference type="AlphaFoldDB" id="A0A0C2W4L4"/>
<protein>
    <submittedName>
        <fullName evidence="2">Uncharacterized protein</fullName>
    </submittedName>
</protein>
<reference evidence="2 3" key="1">
    <citation type="submission" date="2014-04" db="EMBL/GenBank/DDBJ databases">
        <title>Evolutionary Origins and Diversification of the Mycorrhizal Mutualists.</title>
        <authorList>
            <consortium name="DOE Joint Genome Institute"/>
            <consortium name="Mycorrhizal Genomics Consortium"/>
            <person name="Kohler A."/>
            <person name="Kuo A."/>
            <person name="Nagy L.G."/>
            <person name="Floudas D."/>
            <person name="Copeland A."/>
            <person name="Barry K.W."/>
            <person name="Cichocki N."/>
            <person name="Veneault-Fourrey C."/>
            <person name="LaButti K."/>
            <person name="Lindquist E.A."/>
            <person name="Lipzen A."/>
            <person name="Lundell T."/>
            <person name="Morin E."/>
            <person name="Murat C."/>
            <person name="Riley R."/>
            <person name="Ohm R."/>
            <person name="Sun H."/>
            <person name="Tunlid A."/>
            <person name="Henrissat B."/>
            <person name="Grigoriev I.V."/>
            <person name="Hibbett D.S."/>
            <person name="Martin F."/>
        </authorList>
    </citation>
    <scope>NUCLEOTIDE SEQUENCE [LARGE SCALE GENOMIC DNA]</scope>
    <source>
        <strain evidence="2 3">Koide BX008</strain>
    </source>
</reference>
<evidence type="ECO:0000313" key="3">
    <source>
        <dbReference type="Proteomes" id="UP000054549"/>
    </source>
</evidence>
<organism evidence="2 3">
    <name type="scientific">Amanita muscaria (strain Koide BX008)</name>
    <dbReference type="NCBI Taxonomy" id="946122"/>
    <lineage>
        <taxon>Eukaryota</taxon>
        <taxon>Fungi</taxon>
        <taxon>Dikarya</taxon>
        <taxon>Basidiomycota</taxon>
        <taxon>Agaricomycotina</taxon>
        <taxon>Agaricomycetes</taxon>
        <taxon>Agaricomycetidae</taxon>
        <taxon>Agaricales</taxon>
        <taxon>Pluteineae</taxon>
        <taxon>Amanitaceae</taxon>
        <taxon>Amanita</taxon>
    </lineage>
</organism>
<feature type="region of interest" description="Disordered" evidence="1">
    <location>
        <begin position="1"/>
        <end position="91"/>
    </location>
</feature>
<accession>A0A0C2W4L4</accession>
<evidence type="ECO:0000256" key="1">
    <source>
        <dbReference type="SAM" id="MobiDB-lite"/>
    </source>
</evidence>
<dbReference type="EMBL" id="KN818451">
    <property type="protein sequence ID" value="KIL56057.1"/>
    <property type="molecule type" value="Genomic_DNA"/>
</dbReference>
<proteinExistence type="predicted"/>
<feature type="compositionally biased region" description="Basic and acidic residues" evidence="1">
    <location>
        <begin position="70"/>
        <end position="80"/>
    </location>
</feature>
<keyword evidence="3" id="KW-1185">Reference proteome</keyword>
<gene>
    <name evidence="2" type="ORF">M378DRAFT_182070</name>
</gene>